<accession>K9ZCJ0</accession>
<sequence>MMMNTLKFLLRNQLKSSKVIQQASGFTLIELLIGMVMAFLIITPLIGFMISVMNTDQQEQAKTNSEQEIQAGLDYIGRDLKQAIYIYDADGIDALTSTANSGPQIPVATDRTPVLVFWKRELIEDVIANSGSTDKDDTFVYSLVAYYLIKNNDTTWSKAARIGRWQIRDGVVTTSTSDSDSILCTGYTSRYVKGPTGNTNKYCPSTGFESFDLSQQGTITESMNAWTKKVSTTYTADTLVLVDYIDQTTTGAPAANCANSASADITWSKVAPTSMTGFYACIDILNTTSEVFIRGNARARINTQGNNIAYSDGQKTYFPTANIRVQGQGYLYK</sequence>
<evidence type="ECO:0000313" key="3">
    <source>
        <dbReference type="Proteomes" id="UP000010474"/>
    </source>
</evidence>
<protein>
    <recommendedName>
        <fullName evidence="4">Prepilin-type N-terminal cleavage/methylation domain-containing protein</fullName>
    </recommendedName>
</protein>
<dbReference type="HOGENOM" id="CLU_052968_0_0_3"/>
<keyword evidence="1" id="KW-1133">Transmembrane helix</keyword>
<feature type="transmembrane region" description="Helical" evidence="1">
    <location>
        <begin position="25"/>
        <end position="50"/>
    </location>
</feature>
<evidence type="ECO:0008006" key="4">
    <source>
        <dbReference type="Google" id="ProtNLM"/>
    </source>
</evidence>
<keyword evidence="3" id="KW-1185">Reference proteome</keyword>
<keyword evidence="1" id="KW-0472">Membrane</keyword>
<dbReference type="AlphaFoldDB" id="K9ZCJ0"/>
<dbReference type="KEGG" id="acy:Anacy_0862"/>
<dbReference type="NCBIfam" id="NF038304">
    <property type="entry name" value="EPS_HpsC"/>
    <property type="match status" value="1"/>
</dbReference>
<dbReference type="PATRIC" id="fig|272123.3.peg.944"/>
<organism evidence="2 3">
    <name type="scientific">Anabaena cylindrica (strain ATCC 27899 / PCC 7122)</name>
    <dbReference type="NCBI Taxonomy" id="272123"/>
    <lineage>
        <taxon>Bacteria</taxon>
        <taxon>Bacillati</taxon>
        <taxon>Cyanobacteriota</taxon>
        <taxon>Cyanophyceae</taxon>
        <taxon>Nostocales</taxon>
        <taxon>Nostocaceae</taxon>
        <taxon>Anabaena</taxon>
    </lineage>
</organism>
<dbReference type="EMBL" id="CP003659">
    <property type="protein sequence ID" value="AFZ56439.1"/>
    <property type="molecule type" value="Genomic_DNA"/>
</dbReference>
<reference evidence="3" key="1">
    <citation type="journal article" date="2013" name="Proc. Natl. Acad. Sci. U.S.A.">
        <title>Improving the coverage of the cyanobacterial phylum using diversity-driven genome sequencing.</title>
        <authorList>
            <person name="Shih P.M."/>
            <person name="Wu D."/>
            <person name="Latifi A."/>
            <person name="Axen S.D."/>
            <person name="Fewer D.P."/>
            <person name="Talla E."/>
            <person name="Calteau A."/>
            <person name="Cai F."/>
            <person name="Tandeau de Marsac N."/>
            <person name="Rippka R."/>
            <person name="Herdman M."/>
            <person name="Sivonen K."/>
            <person name="Coursin T."/>
            <person name="Laurent T."/>
            <person name="Goodwin L."/>
            <person name="Nolan M."/>
            <person name="Davenport K.W."/>
            <person name="Han C.S."/>
            <person name="Rubin E.M."/>
            <person name="Eisen J.A."/>
            <person name="Woyke T."/>
            <person name="Gugger M."/>
            <person name="Kerfeld C.A."/>
        </authorList>
    </citation>
    <scope>NUCLEOTIDE SEQUENCE [LARGE SCALE GENOMIC DNA]</scope>
    <source>
        <strain evidence="3">ATCC 27899 / PCC 7122</strain>
    </source>
</reference>
<dbReference type="STRING" id="272123.Anacy_0862"/>
<name>K9ZCJ0_ANACC</name>
<evidence type="ECO:0000313" key="2">
    <source>
        <dbReference type="EMBL" id="AFZ56439.1"/>
    </source>
</evidence>
<keyword evidence="1" id="KW-0812">Transmembrane</keyword>
<evidence type="ECO:0000256" key="1">
    <source>
        <dbReference type="SAM" id="Phobius"/>
    </source>
</evidence>
<dbReference type="Proteomes" id="UP000010474">
    <property type="component" value="Chromosome"/>
</dbReference>
<dbReference type="eggNOG" id="COG4966">
    <property type="taxonomic scope" value="Bacteria"/>
</dbReference>
<gene>
    <name evidence="2" type="ordered locus">Anacy_0862</name>
</gene>
<proteinExistence type="predicted"/>